<proteinExistence type="predicted"/>
<dbReference type="EMBL" id="QOVI01000011">
    <property type="protein sequence ID" value="RXG11396.1"/>
    <property type="molecule type" value="Genomic_DNA"/>
</dbReference>
<evidence type="ECO:0000313" key="2">
    <source>
        <dbReference type="EMBL" id="RXG11396.1"/>
    </source>
</evidence>
<dbReference type="OrthoDB" id="1096291at2"/>
<keyword evidence="3" id="KW-1185">Reference proteome</keyword>
<dbReference type="RefSeq" id="WP_128762841.1">
    <property type="nucleotide sequence ID" value="NZ_QOVI01000011.1"/>
</dbReference>
<dbReference type="Pfam" id="PF16132">
    <property type="entry name" value="DUF4843"/>
    <property type="match status" value="1"/>
</dbReference>
<dbReference type="Proteomes" id="UP000289821">
    <property type="component" value="Unassembled WGS sequence"/>
</dbReference>
<comment type="caution">
    <text evidence="2">The sequence shown here is derived from an EMBL/GenBank/DDBJ whole genome shotgun (WGS) entry which is preliminary data.</text>
</comment>
<feature type="chain" id="PRO_5020577249" description="DUF4843 domain-containing protein" evidence="1">
    <location>
        <begin position="23"/>
        <end position="244"/>
    </location>
</feature>
<evidence type="ECO:0008006" key="4">
    <source>
        <dbReference type="Google" id="ProtNLM"/>
    </source>
</evidence>
<evidence type="ECO:0000256" key="1">
    <source>
        <dbReference type="SAM" id="SignalP"/>
    </source>
</evidence>
<keyword evidence="1" id="KW-0732">Signal</keyword>
<dbReference type="PROSITE" id="PS51257">
    <property type="entry name" value="PROKAR_LIPOPROTEIN"/>
    <property type="match status" value="1"/>
</dbReference>
<dbReference type="AlphaFoldDB" id="A0A4Q0NP34"/>
<name>A0A4Q0NP34_9FLAO</name>
<dbReference type="InterPro" id="IPR032299">
    <property type="entry name" value="DUF4843"/>
</dbReference>
<protein>
    <recommendedName>
        <fullName evidence="4">DUF4843 domain-containing protein</fullName>
    </recommendedName>
</protein>
<sequence length="244" mass="27708">MNRKIYSLMLSALTLVGLLAISCSESEELMFDLEKPGVYFYKLAGNEYLDSLNYSFVVYPESVVKDTLEEELRIRVMGTAASFDREINLTVEDSSTAVEGKHFDLPNSIVMPADAYEVYVPLYLYRTEDLKESEKKIYFTLKSSEYFNVGYTDNLQHIITVTDQLTRPSDWTGGLTDVFYGAYSKRKHEFMVQTLGTVSITMGTGSFISEMMSFQQKMLVALAEYEAENGPMLDENGNRVSFPN</sequence>
<evidence type="ECO:0000313" key="3">
    <source>
        <dbReference type="Proteomes" id="UP000289821"/>
    </source>
</evidence>
<reference evidence="2 3" key="1">
    <citation type="submission" date="2018-07" db="EMBL/GenBank/DDBJ databases">
        <title>Leeuwenhoekiella genomics.</title>
        <authorList>
            <person name="Tahon G."/>
            <person name="Willems A."/>
        </authorList>
    </citation>
    <scope>NUCLEOTIDE SEQUENCE [LARGE SCALE GENOMIC DNA]</scope>
    <source>
        <strain evidence="2 3">R-50232</strain>
    </source>
</reference>
<gene>
    <name evidence="2" type="ORF">DSM04_1117</name>
</gene>
<accession>A0A4Q0NP34</accession>
<organism evidence="2 3">
    <name type="scientific">Leeuwenhoekiella aestuarii</name>
    <dbReference type="NCBI Taxonomy" id="2249426"/>
    <lineage>
        <taxon>Bacteria</taxon>
        <taxon>Pseudomonadati</taxon>
        <taxon>Bacteroidota</taxon>
        <taxon>Flavobacteriia</taxon>
        <taxon>Flavobacteriales</taxon>
        <taxon>Flavobacteriaceae</taxon>
        <taxon>Leeuwenhoekiella</taxon>
    </lineage>
</organism>
<feature type="signal peptide" evidence="1">
    <location>
        <begin position="1"/>
        <end position="22"/>
    </location>
</feature>